<gene>
    <name evidence="3" type="ORF">HBE96_05825</name>
</gene>
<dbReference type="Proteomes" id="UP000537131">
    <property type="component" value="Unassembled WGS sequence"/>
</dbReference>
<evidence type="ECO:0000259" key="2">
    <source>
        <dbReference type="Pfam" id="PF15978"/>
    </source>
</evidence>
<evidence type="ECO:0000259" key="1">
    <source>
        <dbReference type="Pfam" id="PF06527"/>
    </source>
</evidence>
<dbReference type="EMBL" id="JABBNI010000011">
    <property type="protein sequence ID" value="NMM62210.1"/>
    <property type="molecule type" value="Genomic_DNA"/>
</dbReference>
<evidence type="ECO:0000313" key="4">
    <source>
        <dbReference type="Proteomes" id="UP000537131"/>
    </source>
</evidence>
<dbReference type="AlphaFoldDB" id="A0A7Y0EEX1"/>
<dbReference type="RefSeq" id="WP_169296818.1">
    <property type="nucleotide sequence ID" value="NZ_JABBNI010000011.1"/>
</dbReference>
<keyword evidence="4" id="KW-1185">Reference proteome</keyword>
<name>A0A7Y0EEX1_9CLOT</name>
<feature type="domain" description="Transposon Tn7 transposition protein TnsD C-terminal" evidence="2">
    <location>
        <begin position="199"/>
        <end position="562"/>
    </location>
</feature>
<dbReference type="Pfam" id="PF06527">
    <property type="entry name" value="TniQ"/>
    <property type="match status" value="1"/>
</dbReference>
<dbReference type="InterPro" id="IPR009492">
    <property type="entry name" value="TniQ"/>
</dbReference>
<comment type="caution">
    <text evidence="3">The sequence shown here is derived from an EMBL/GenBank/DDBJ whole genome shotgun (WGS) entry which is preliminary data.</text>
</comment>
<protein>
    <submittedName>
        <fullName evidence="3">Transposase</fullName>
    </submittedName>
</protein>
<reference evidence="3 4" key="1">
    <citation type="submission" date="2020-06" db="EMBL/GenBank/DDBJ databases">
        <title>Complete Genome Sequence of Clostridium muelleri sp. nov. P21T, an Acid-Alcohol Producing Acetogen Isolated from Old Hay.</title>
        <authorList>
            <person name="Duncan K.E."/>
            <person name="Tanner R.S."/>
        </authorList>
    </citation>
    <scope>NUCLEOTIDE SEQUENCE [LARGE SCALE GENOMIC DNA]</scope>
    <source>
        <strain evidence="3 4">P21</strain>
    </source>
</reference>
<feature type="domain" description="TniQ" evidence="1">
    <location>
        <begin position="3"/>
        <end position="157"/>
    </location>
</feature>
<dbReference type="InterPro" id="IPR032750">
    <property type="entry name" value="TnsD_C"/>
</dbReference>
<organism evidence="3 4">
    <name type="scientific">Clostridium muellerianum</name>
    <dbReference type="NCBI Taxonomy" id="2716538"/>
    <lineage>
        <taxon>Bacteria</taxon>
        <taxon>Bacillati</taxon>
        <taxon>Bacillota</taxon>
        <taxon>Clostridia</taxon>
        <taxon>Eubacteriales</taxon>
        <taxon>Clostridiaceae</taxon>
        <taxon>Clostridium</taxon>
    </lineage>
</organism>
<sequence>MHFFTDPYKDELVYSAIARYHYYTGNLDCRDTLEETFGNRNTIPSLEIGSNINTLAKNLGGKYTAKYIIDNHTIFPFYSPFLPMQRKRELTKEIKCKDGKGIYTKLGLVSGSICKKIGIYYCPCCASNELKTYKEAYIHREHQLQGIYVCPHHGVKLKKYVIDKTNSSRIEFIRLNEKLLDLRSINLANKNYEDKLFKISKDAYNLLQMDLHFISKEKVLEKYQNLLYEKGLTTPSKRIKQNELYEEFIAFYGEQFLELMESSIDNYNEYNWLRVVTRDLSRTVHPIRHLLLINFLVNDINEFFKGINKEFNPFGAGPWPCLNKVADHYKMDVVTDLKITSDYKTRLPVGTFKCDCGFMYSRKGPDNHENDRYKIGRIKSFGGLWESKLKKYLRQGYGLRELARLMCCDPKTILKFDALLGVNYFNRHRSLVNVEVKEKIGNSNILEKYKEVILQIVVQNPTSTRTEIREMCGKEYMYLYRNDKEWLQRNLMNKNKVAKGNKKVDWIKRDEEIIDLIKDKYKELLSEETPVRITKFGIGRSLGILTTLVNNIYRLPRTEKYLKEITETVEEFQIRRCKKIIDRKLKNDEDIRIWKIQRTAAIRGEDFEKIKEKILDYINVENNNEIHEQGSG</sequence>
<proteinExistence type="predicted"/>
<dbReference type="Pfam" id="PF15978">
    <property type="entry name" value="TnsD"/>
    <property type="match status" value="1"/>
</dbReference>
<evidence type="ECO:0000313" key="3">
    <source>
        <dbReference type="EMBL" id="NMM62210.1"/>
    </source>
</evidence>
<accession>A0A7Y0EEX1</accession>